<dbReference type="Pfam" id="PF00788">
    <property type="entry name" value="RA"/>
    <property type="match status" value="2"/>
</dbReference>
<dbReference type="InterPro" id="IPR008984">
    <property type="entry name" value="SMAD_FHA_dom_sf"/>
</dbReference>
<dbReference type="PROSITE" id="PS50200">
    <property type="entry name" value="RA"/>
    <property type="match status" value="2"/>
</dbReference>
<dbReference type="InterPro" id="IPR028842">
    <property type="entry name" value="Afadin"/>
</dbReference>
<evidence type="ECO:0000256" key="1">
    <source>
        <dbReference type="SAM" id="MobiDB-lite"/>
    </source>
</evidence>
<dbReference type="SMART" id="SM01132">
    <property type="entry name" value="DIL"/>
    <property type="match status" value="1"/>
</dbReference>
<organism evidence="4 5">
    <name type="scientific">Ascaris lumbricoides</name>
    <name type="common">Giant roundworm</name>
    <dbReference type="NCBI Taxonomy" id="6252"/>
    <lineage>
        <taxon>Eukaryota</taxon>
        <taxon>Metazoa</taxon>
        <taxon>Ecdysozoa</taxon>
        <taxon>Nematoda</taxon>
        <taxon>Chromadorea</taxon>
        <taxon>Rhabditida</taxon>
        <taxon>Spirurina</taxon>
        <taxon>Ascaridomorpha</taxon>
        <taxon>Ascaridoidea</taxon>
        <taxon>Ascarididae</taxon>
        <taxon>Ascaris</taxon>
    </lineage>
</organism>
<dbReference type="WBParaSite" id="ALUE_0000373601-mRNA-1">
    <property type="protein sequence ID" value="ALUE_0000373601-mRNA-1"/>
    <property type="gene ID" value="ALUE_0000373601"/>
</dbReference>
<feature type="domain" description="Ras-associating" evidence="2">
    <location>
        <begin position="244"/>
        <end position="348"/>
    </location>
</feature>
<feature type="region of interest" description="Disordered" evidence="1">
    <location>
        <begin position="1538"/>
        <end position="1564"/>
    </location>
</feature>
<dbReference type="Pfam" id="PF00498">
    <property type="entry name" value="FHA"/>
    <property type="match status" value="1"/>
</dbReference>
<proteinExistence type="predicted"/>
<accession>A0A0M3HPD6</accession>
<feature type="compositionally biased region" description="Basic and acidic residues" evidence="1">
    <location>
        <begin position="1663"/>
        <end position="1672"/>
    </location>
</feature>
<dbReference type="SUPFAM" id="SSF54236">
    <property type="entry name" value="Ubiquitin-like"/>
    <property type="match status" value="2"/>
</dbReference>
<feature type="region of interest" description="Disordered" evidence="1">
    <location>
        <begin position="1357"/>
        <end position="1447"/>
    </location>
</feature>
<name>A0A0M3HPD6_ASCLU</name>
<dbReference type="GO" id="GO:0007165">
    <property type="term" value="P:signal transduction"/>
    <property type="evidence" value="ECO:0007669"/>
    <property type="project" value="InterPro"/>
</dbReference>
<dbReference type="InterPro" id="IPR000253">
    <property type="entry name" value="FHA_dom"/>
</dbReference>
<feature type="region of interest" description="Disordered" evidence="1">
    <location>
        <begin position="1646"/>
        <end position="1672"/>
    </location>
</feature>
<dbReference type="Pfam" id="PF01843">
    <property type="entry name" value="DIL"/>
    <property type="match status" value="1"/>
</dbReference>
<feature type="compositionally biased region" description="Polar residues" evidence="1">
    <location>
        <begin position="1066"/>
        <end position="1082"/>
    </location>
</feature>
<dbReference type="CDD" id="cd01782">
    <property type="entry name" value="RA1_Afadin"/>
    <property type="match status" value="1"/>
</dbReference>
<protein>
    <submittedName>
        <fullName evidence="5">Afadin</fullName>
    </submittedName>
</protein>
<feature type="region of interest" description="Disordered" evidence="1">
    <location>
        <begin position="161"/>
        <end position="189"/>
    </location>
</feature>
<dbReference type="SUPFAM" id="SSF49879">
    <property type="entry name" value="SMAD/FHA domain"/>
    <property type="match status" value="1"/>
</dbReference>
<dbReference type="GO" id="GO:0032880">
    <property type="term" value="P:regulation of protein localization"/>
    <property type="evidence" value="ECO:0007669"/>
    <property type="project" value="TreeGrafter"/>
</dbReference>
<reference evidence="5" key="1">
    <citation type="submission" date="2016-05" db="UniProtKB">
        <authorList>
            <consortium name="WormBaseParasite"/>
        </authorList>
    </citation>
    <scope>IDENTIFICATION</scope>
</reference>
<evidence type="ECO:0000259" key="2">
    <source>
        <dbReference type="PROSITE" id="PS50200"/>
    </source>
</evidence>
<keyword evidence="4" id="KW-1185">Reference proteome</keyword>
<dbReference type="PANTHER" id="PTHR10398">
    <property type="entry name" value="AFADIN"/>
    <property type="match status" value="1"/>
</dbReference>
<dbReference type="InterPro" id="IPR000159">
    <property type="entry name" value="RA_dom"/>
</dbReference>
<feature type="domain" description="Dilute" evidence="3">
    <location>
        <begin position="713"/>
        <end position="940"/>
    </location>
</feature>
<feature type="compositionally biased region" description="Polar residues" evidence="1">
    <location>
        <begin position="1414"/>
        <end position="1436"/>
    </location>
</feature>
<sequence length="1672" mass="186639">MLVCTIAHIHMDGCVDIEGMPMLACQVATPAEREQLRRLVEQWNENRLDLFSLSYPSEDLEIHGVMRFYFQESADKVTTKCIRVSSTATTRAVIDVLVDKFHPDLKMLSNPEYSLWEVHENGEERCLAPEEKPLLVQLNWHKDDREGRFLLRRHDRTLPTSSRRFHDENEDNLKRSQKRFSKREKKELKKKHQRAVAQEKEELAAQLYKAVPPTTFTRTISNPEIVMKKRRERKLEAKLKEMGHGGSLKVYGYELQPSRPYVTLLVSIRDQASKIIRETLDKYGLDKENANDYALVQVKLPSSCKISRSLSDLRTLEDGGCEHYVDDNEYPLLNLGPDVIFLVRPRRHHSLIPPTPMHNASTSAYANLIPLPQHGIAQSSQYTLHPCLLSLRSEGGRTAERNAVMLQNGVTEVGSAQSVDILLGGELVWPRHAAITFSSGVVTITPSVPNALIEVNGEMIHETVVLKNGDTITIGRIHTFQYFDQVWYLEGHFKDDALVCLQMPKMCSVDGVRRETNLTSLGNFTNEPGRLVLSGVSMETTFGVDGSVRALSALPRSLRQSSISRSTVDLRRLGAAKQYEPLHGSMCDLRGTSQRVTSAYLSNMLSSLKGHNFESTPDFSTSQRRTDVQASSSSEEIPALLKVPEDGEFLAEMRPNTHLRHDSAEDELLSHVLSDYAGTLQFKLAPAFIVYMVVRHRLVAGERLSREQCAQSVRMFVAKIAQRIRALHTERSLRKELYAFWMANSSEMLNFLKQDVDLQTITEGSPQQLLVECVESSFNLLSRSFKDDLLRSIGSLIDCRLDDNSACNETIMFLSEAVHVLRKHRVNAALTIQLFSQLFFYISAEVFNWLVSPAGAPYCSTAFGVRLSTRLANLHSWAKQQGMELPAICHMDKIQQAVNLLTTPKTVDDVTTLGATCYKLNSVQELIESVVRLAETQADRMAIEDGTGVQLEENSLLQLPFLLPEDGYCSSVLYSVPPSVTSFIGTLQQQGLCCLLPQINSTTGSWTVHFCDNGARGAPTSAPQVPLHSMQVHGSTSRIINAHGISSNDIYGRTSSLSGCSSMQSLNRSRNDGYTSNTAQSLSQQERVPKIVQISFSRGTGGIGLSIVAAQVCSVPIWAICSAADKICAESVSVPSAFMSRRSSMAAPRIRAAEMMSRSGPVVSFEVSKQAAHYNGLEGWLSNPPSVPSVQAQPIPRAQHPESISSSVPDYTNQPYGIPYCIHHECVDDYRRQHKLPEFHIKEILVHIERYQRTGNASRYGRQNSTSSTSTSLYSNSAGYERNLNNNMNGPGALYQSGAGQLPFHYAQSMPDSQLRATRSVSASELYHGQVDSTTPTSIPLQKQRVLPSHYRAARPVVIQPSRPSPSPTTLRRAGAASPSHLHPYTPSTSAQPETVRGIGSRSQTPTVDEWRSMQRQPSPSSHSFAANSLQQSTDYPRTGVASMPNLSKREELNARLDKLEAKGTAMNEFERRIYRNLVDELSRAPAQRQLQRPRHLPPPQPIKPQVVNSVHEESPGGKQLDKLLEDVQQQIHQIDLESPKSKASIAPAAPPPQVDNEENIKKKKGVQWNDERTAEEHRGDGDAMLLFNDDEVPEPRVQVLGAQEVYRDPRQRRLNEIQAKQNASHPHIDGANLGFRDKMKLFAEQLGEKTPKSRYKSSSAQREIEHSIESS</sequence>
<dbReference type="InterPro" id="IPR029071">
    <property type="entry name" value="Ubiquitin-like_domsf"/>
</dbReference>
<dbReference type="InterPro" id="IPR037977">
    <property type="entry name" value="CBD_Afadin"/>
</dbReference>
<dbReference type="Proteomes" id="UP000036681">
    <property type="component" value="Unplaced"/>
</dbReference>
<feature type="domain" description="Ras-associating" evidence="2">
    <location>
        <begin position="63"/>
        <end position="156"/>
    </location>
</feature>
<feature type="compositionally biased region" description="Basic and acidic residues" evidence="1">
    <location>
        <begin position="164"/>
        <end position="174"/>
    </location>
</feature>
<dbReference type="SMART" id="SM00314">
    <property type="entry name" value="RA"/>
    <property type="match status" value="2"/>
</dbReference>
<evidence type="ECO:0000313" key="4">
    <source>
        <dbReference type="Proteomes" id="UP000036681"/>
    </source>
</evidence>
<evidence type="ECO:0000313" key="5">
    <source>
        <dbReference type="WBParaSite" id="ALUE_0000373601-mRNA-1"/>
    </source>
</evidence>
<dbReference type="CDD" id="cd15471">
    <property type="entry name" value="Myo5p-like_CBD_afadin"/>
    <property type="match status" value="1"/>
</dbReference>
<feature type="compositionally biased region" description="Low complexity" evidence="1">
    <location>
        <begin position="1265"/>
        <end position="1275"/>
    </location>
</feature>
<dbReference type="InterPro" id="IPR002710">
    <property type="entry name" value="Dilute_dom"/>
</dbReference>
<dbReference type="Gene3D" id="3.10.20.90">
    <property type="entry name" value="Phosphatidylinositol 3-kinase Catalytic Subunit, Chain A, domain 1"/>
    <property type="match status" value="2"/>
</dbReference>
<dbReference type="GO" id="GO:0050839">
    <property type="term" value="F:cell adhesion molecule binding"/>
    <property type="evidence" value="ECO:0007669"/>
    <property type="project" value="TreeGrafter"/>
</dbReference>
<feature type="region of interest" description="Disordered" evidence="1">
    <location>
        <begin position="1256"/>
        <end position="1275"/>
    </location>
</feature>
<dbReference type="GO" id="GO:0005912">
    <property type="term" value="C:adherens junction"/>
    <property type="evidence" value="ECO:0007669"/>
    <property type="project" value="TreeGrafter"/>
</dbReference>
<feature type="region of interest" description="Disordered" evidence="1">
    <location>
        <begin position="1061"/>
        <end position="1082"/>
    </location>
</feature>
<dbReference type="Gene3D" id="2.60.200.20">
    <property type="match status" value="1"/>
</dbReference>
<dbReference type="PROSITE" id="PS51126">
    <property type="entry name" value="DILUTE"/>
    <property type="match status" value="1"/>
</dbReference>
<evidence type="ECO:0000259" key="3">
    <source>
        <dbReference type="PROSITE" id="PS51126"/>
    </source>
</evidence>
<feature type="region of interest" description="Disordered" evidence="1">
    <location>
        <begin position="1487"/>
        <end position="1518"/>
    </location>
</feature>
<dbReference type="PANTHER" id="PTHR10398:SF2">
    <property type="entry name" value="AFADIN"/>
    <property type="match status" value="1"/>
</dbReference>
<feature type="compositionally biased region" description="Basic residues" evidence="1">
    <location>
        <begin position="175"/>
        <end position="189"/>
    </location>
</feature>